<comment type="subcellular location">
    <subcellularLocation>
        <location evidence="1">Membrane</location>
        <topology evidence="1">Multi-pass membrane protein</topology>
    </subcellularLocation>
</comment>
<feature type="transmembrane region" description="Helical" evidence="6">
    <location>
        <begin position="372"/>
        <end position="391"/>
    </location>
</feature>
<evidence type="ECO:0000256" key="3">
    <source>
        <dbReference type="ARBA" id="ARBA00022989"/>
    </source>
</evidence>
<dbReference type="Pfam" id="PF00892">
    <property type="entry name" value="EamA"/>
    <property type="match status" value="2"/>
</dbReference>
<sequence length="486" mass="51464">MSAAPAGRVQPALDFNPASYGSVVPGSCLLERTSTWSETRDSIDQDEIIQQADDGTAYSQSGSTEDAEDDPSDTLRDDAASILSDFASIFHPNEYIAAQQRLEQVDQRSEYSSYDEERAPILPGSAWSKAPTEAGHVSGISIRQALVDPSTKPGSNLGLVLIAVSQVCYSTMNLFVKLLDNRQGQQDGEGEGEAIGALEIVGVECLIIWIGCLLAMCMAKTEHIILGPPGARLLLLARGMFGFASTLALYISLHTLTLSDATVITFLSPLATGFLAYVLLHEPFTVRERIAGVLSLAGVTLIARPSFLFGSNAGQGAPEDGDIQVPPASQPGSASEAARIVGILVALSGVVLMAGAWVCLRGIGKRASTYHSISYFALCSWLSSFVAMYVLNEPLVIPSSTLSLLLLLGVGLFSLLAQVFQTLGLQRESAGRAATMSYLQIIFALFWQLVLFRSVPDSVSIAGSLVILASGAWVALSKQGGSAAMH</sequence>
<feature type="region of interest" description="Disordered" evidence="5">
    <location>
        <begin position="53"/>
        <end position="75"/>
    </location>
</feature>
<feature type="transmembrane region" description="Helical" evidence="6">
    <location>
        <begin position="337"/>
        <end position="360"/>
    </location>
</feature>
<evidence type="ECO:0000256" key="1">
    <source>
        <dbReference type="ARBA" id="ARBA00004141"/>
    </source>
</evidence>
<evidence type="ECO:0000313" key="10">
    <source>
        <dbReference type="Proteomes" id="UP000179920"/>
    </source>
</evidence>
<dbReference type="AlphaFoldDB" id="A0A1K0HAR0"/>
<dbReference type="InterPro" id="IPR000620">
    <property type="entry name" value="EamA_dom"/>
</dbReference>
<dbReference type="GO" id="GO:0016020">
    <property type="term" value="C:membrane"/>
    <property type="evidence" value="ECO:0007669"/>
    <property type="project" value="UniProtKB-SubCell"/>
</dbReference>
<gene>
    <name evidence="9" type="ORF">UBRO2_05631</name>
    <name evidence="8" type="ORF">UBRO_06174</name>
</gene>
<accession>A0A1K0HAR0</accession>
<evidence type="ECO:0000256" key="6">
    <source>
        <dbReference type="SAM" id="Phobius"/>
    </source>
</evidence>
<dbReference type="SUPFAM" id="SSF103481">
    <property type="entry name" value="Multidrug resistance efflux transporter EmrE"/>
    <property type="match status" value="2"/>
</dbReference>
<feature type="transmembrane region" description="Helical" evidence="6">
    <location>
        <begin position="458"/>
        <end position="476"/>
    </location>
</feature>
<proteinExistence type="predicted"/>
<evidence type="ECO:0000256" key="5">
    <source>
        <dbReference type="SAM" id="MobiDB-lite"/>
    </source>
</evidence>
<reference evidence="9" key="3">
    <citation type="submission" date="2018-08" db="EMBL/GenBank/DDBJ databases">
        <authorList>
            <person name="Guldener U."/>
        </authorList>
    </citation>
    <scope>NUCLEOTIDE SEQUENCE</scope>
    <source>
        <strain evidence="9">UB2</strain>
    </source>
</reference>
<feature type="transmembrane region" description="Helical" evidence="6">
    <location>
        <begin position="196"/>
        <end position="219"/>
    </location>
</feature>
<feature type="transmembrane region" description="Helical" evidence="6">
    <location>
        <begin position="263"/>
        <end position="280"/>
    </location>
</feature>
<protein>
    <recommendedName>
        <fullName evidence="7">EamA domain-containing protein</fullName>
    </recommendedName>
</protein>
<evidence type="ECO:0000313" key="9">
    <source>
        <dbReference type="EMBL" id="SYW84770.1"/>
    </source>
</evidence>
<feature type="transmembrane region" description="Helical" evidence="6">
    <location>
        <begin position="403"/>
        <end position="423"/>
    </location>
</feature>
<dbReference type="PANTHER" id="PTHR22911">
    <property type="entry name" value="ACYL-MALONYL CONDENSING ENZYME-RELATED"/>
    <property type="match status" value="1"/>
</dbReference>
<feature type="transmembrane region" description="Helical" evidence="6">
    <location>
        <begin position="157"/>
        <end position="176"/>
    </location>
</feature>
<feature type="transmembrane region" description="Helical" evidence="6">
    <location>
        <begin position="231"/>
        <end position="251"/>
    </location>
</feature>
<dbReference type="InterPro" id="IPR037185">
    <property type="entry name" value="EmrE-like"/>
</dbReference>
<dbReference type="Proteomes" id="UP000179920">
    <property type="component" value="Chromosome XII"/>
</dbReference>
<reference evidence="8" key="2">
    <citation type="submission" date="2016-04" db="EMBL/GenBank/DDBJ databases">
        <authorList>
            <person name="Evans L.H."/>
            <person name="Alamgir A."/>
            <person name="Owens N."/>
            <person name="Weber N.D."/>
            <person name="Virtaneva K."/>
            <person name="Barbian K."/>
            <person name="Babar A."/>
            <person name="Rosenke K."/>
        </authorList>
    </citation>
    <scope>NUCLEOTIDE SEQUENCE</scope>
    <source>
        <strain evidence="8">UB2112</strain>
    </source>
</reference>
<feature type="domain" description="EamA" evidence="7">
    <location>
        <begin position="341"/>
        <end position="470"/>
    </location>
</feature>
<evidence type="ECO:0000259" key="7">
    <source>
        <dbReference type="Pfam" id="PF00892"/>
    </source>
</evidence>
<dbReference type="OrthoDB" id="306876at2759"/>
<reference evidence="10" key="1">
    <citation type="submission" date="2016-04" db="EMBL/GenBank/DDBJ databases">
        <authorList>
            <person name="Guldener U."/>
            <person name="Guldener U."/>
        </authorList>
    </citation>
    <scope>NUCLEOTIDE SEQUENCE [LARGE SCALE GENOMIC DNA]</scope>
    <source>
        <strain evidence="10">UB2112</strain>
    </source>
</reference>
<evidence type="ECO:0000313" key="8">
    <source>
        <dbReference type="EMBL" id="SAM83867.1"/>
    </source>
</evidence>
<feature type="region of interest" description="Disordered" evidence="5">
    <location>
        <begin position="1"/>
        <end position="20"/>
    </location>
</feature>
<dbReference type="PANTHER" id="PTHR22911:SF6">
    <property type="entry name" value="SOLUTE CARRIER FAMILY 35 MEMBER G1"/>
    <property type="match status" value="1"/>
</dbReference>
<evidence type="ECO:0000256" key="4">
    <source>
        <dbReference type="ARBA" id="ARBA00023136"/>
    </source>
</evidence>
<evidence type="ECO:0000313" key="11">
    <source>
        <dbReference type="Proteomes" id="UP000658997"/>
    </source>
</evidence>
<dbReference type="Proteomes" id="UP000658997">
    <property type="component" value="Unassembled WGS sequence"/>
</dbReference>
<keyword evidence="2 6" id="KW-0812">Transmembrane</keyword>
<feature type="transmembrane region" description="Helical" evidence="6">
    <location>
        <begin position="435"/>
        <end position="452"/>
    </location>
</feature>
<keyword evidence="4 6" id="KW-0472">Membrane</keyword>
<dbReference type="EMBL" id="LT558128">
    <property type="protein sequence ID" value="SAM83867.1"/>
    <property type="molecule type" value="Genomic_DNA"/>
</dbReference>
<keyword evidence="3 6" id="KW-1133">Transmembrane helix</keyword>
<feature type="transmembrane region" description="Helical" evidence="6">
    <location>
        <begin position="292"/>
        <end position="310"/>
    </location>
</feature>
<name>A0A1K0HAR0_9BASI</name>
<keyword evidence="11" id="KW-1185">Reference proteome</keyword>
<organism evidence="8 10">
    <name type="scientific">Ustilago bromivora</name>
    <dbReference type="NCBI Taxonomy" id="307758"/>
    <lineage>
        <taxon>Eukaryota</taxon>
        <taxon>Fungi</taxon>
        <taxon>Dikarya</taxon>
        <taxon>Basidiomycota</taxon>
        <taxon>Ustilaginomycotina</taxon>
        <taxon>Ustilaginomycetes</taxon>
        <taxon>Ustilaginales</taxon>
        <taxon>Ustilaginaceae</taxon>
        <taxon>Ustilago</taxon>
    </lineage>
</organism>
<evidence type="ECO:0000256" key="2">
    <source>
        <dbReference type="ARBA" id="ARBA00022692"/>
    </source>
</evidence>
<dbReference type="EMBL" id="ULHB01000189">
    <property type="protein sequence ID" value="SYW84770.1"/>
    <property type="molecule type" value="Genomic_DNA"/>
</dbReference>
<feature type="domain" description="EamA" evidence="7">
    <location>
        <begin position="158"/>
        <end position="303"/>
    </location>
</feature>